<dbReference type="Gene3D" id="3.20.20.140">
    <property type="entry name" value="Metal-dependent hydrolases"/>
    <property type="match status" value="1"/>
</dbReference>
<organism evidence="14 15">
    <name type="scientific">Candidatus Borkfalkia avicola</name>
    <dbReference type="NCBI Taxonomy" id="2838503"/>
    <lineage>
        <taxon>Bacteria</taxon>
        <taxon>Bacillati</taxon>
        <taxon>Bacillota</taxon>
        <taxon>Clostridia</taxon>
        <taxon>Christensenellales</taxon>
        <taxon>Christensenellaceae</taxon>
        <taxon>Candidatus Borkfalkia</taxon>
    </lineage>
</organism>
<dbReference type="EMBL" id="DXCF01000002">
    <property type="protein sequence ID" value="HIZ08864.1"/>
    <property type="molecule type" value="Genomic_DNA"/>
</dbReference>
<dbReference type="EC" id="3.5.1.25" evidence="2"/>
<dbReference type="FunFam" id="3.20.20.140:FF:000004">
    <property type="entry name" value="N-acetylglucosamine-6-phosphate deacetylase"/>
    <property type="match status" value="1"/>
</dbReference>
<evidence type="ECO:0000256" key="6">
    <source>
        <dbReference type="ARBA" id="ARBA00023277"/>
    </source>
</evidence>
<evidence type="ECO:0000256" key="7">
    <source>
        <dbReference type="ARBA" id="ARBA00047647"/>
    </source>
</evidence>
<dbReference type="Proteomes" id="UP000824025">
    <property type="component" value="Unassembled WGS sequence"/>
</dbReference>
<evidence type="ECO:0000256" key="2">
    <source>
        <dbReference type="ARBA" id="ARBA00011899"/>
    </source>
</evidence>
<dbReference type="Gene3D" id="2.30.40.10">
    <property type="entry name" value="Urease, subunit C, domain 1"/>
    <property type="match status" value="1"/>
</dbReference>
<dbReference type="GO" id="GO:0046872">
    <property type="term" value="F:metal ion binding"/>
    <property type="evidence" value="ECO:0007669"/>
    <property type="project" value="UniProtKB-KW"/>
</dbReference>
<evidence type="ECO:0000256" key="11">
    <source>
        <dbReference type="PIRSR" id="PIRSR038994-2"/>
    </source>
</evidence>
<protein>
    <recommendedName>
        <fullName evidence="3">N-acetylglucosamine-6-phosphate deacetylase</fullName>
        <ecNumber evidence="2">3.5.1.25</ecNumber>
    </recommendedName>
</protein>
<dbReference type="InterPro" id="IPR003764">
    <property type="entry name" value="GlcNAc_6-P_deAcase"/>
</dbReference>
<keyword evidence="6 9" id="KW-0119">Carbohydrate metabolism</keyword>
<reference evidence="14" key="1">
    <citation type="journal article" date="2021" name="PeerJ">
        <title>Extensive microbial diversity within the chicken gut microbiome revealed by metagenomics and culture.</title>
        <authorList>
            <person name="Gilroy R."/>
            <person name="Ravi A."/>
            <person name="Getino M."/>
            <person name="Pursley I."/>
            <person name="Horton D.L."/>
            <person name="Alikhan N.F."/>
            <person name="Baker D."/>
            <person name="Gharbi K."/>
            <person name="Hall N."/>
            <person name="Watson M."/>
            <person name="Adriaenssens E.M."/>
            <person name="Foster-Nyarko E."/>
            <person name="Jarju S."/>
            <person name="Secka A."/>
            <person name="Antonio M."/>
            <person name="Oren A."/>
            <person name="Chaudhuri R.R."/>
            <person name="La Ragione R."/>
            <person name="Hildebrand F."/>
            <person name="Pallen M.J."/>
        </authorList>
    </citation>
    <scope>NUCLEOTIDE SEQUENCE</scope>
    <source>
        <strain evidence="14">CHK192-19661</strain>
    </source>
</reference>
<evidence type="ECO:0000313" key="15">
    <source>
        <dbReference type="Proteomes" id="UP000824025"/>
    </source>
</evidence>
<evidence type="ECO:0000259" key="13">
    <source>
        <dbReference type="Pfam" id="PF01979"/>
    </source>
</evidence>
<dbReference type="SUPFAM" id="SSF51338">
    <property type="entry name" value="Composite domain of metallo-dependent hydrolases"/>
    <property type="match status" value="1"/>
</dbReference>
<dbReference type="PANTHER" id="PTHR11113:SF14">
    <property type="entry name" value="N-ACETYLGLUCOSAMINE-6-PHOSPHATE DEACETYLASE"/>
    <property type="match status" value="1"/>
</dbReference>
<feature type="binding site" evidence="11">
    <location>
        <position position="228"/>
    </location>
    <ligand>
        <name>substrate</name>
    </ligand>
</feature>
<evidence type="ECO:0000256" key="8">
    <source>
        <dbReference type="ARBA" id="ARBA00060590"/>
    </source>
</evidence>
<comment type="pathway">
    <text evidence="8">Amino-sugar metabolism; N-acetylneuraminate degradation; D-fructose 6-phosphate from N-acetylneuraminate: step 4/5.</text>
</comment>
<proteinExistence type="inferred from homology"/>
<dbReference type="InterPro" id="IPR011059">
    <property type="entry name" value="Metal-dep_hydrolase_composite"/>
</dbReference>
<feature type="binding site" evidence="11">
    <location>
        <position position="141"/>
    </location>
    <ligand>
        <name>substrate</name>
    </ligand>
</feature>
<evidence type="ECO:0000256" key="3">
    <source>
        <dbReference type="ARBA" id="ARBA00018029"/>
    </source>
</evidence>
<feature type="binding site" evidence="11">
    <location>
        <begin position="220"/>
        <end position="221"/>
    </location>
    <ligand>
        <name>substrate</name>
    </ligand>
</feature>
<feature type="binding site" evidence="11">
    <location>
        <begin position="310"/>
        <end position="312"/>
    </location>
    <ligand>
        <name>substrate</name>
    </ligand>
</feature>
<feature type="binding site" evidence="12">
    <location>
        <position position="196"/>
    </location>
    <ligand>
        <name>Zn(2+)</name>
        <dbReference type="ChEBI" id="CHEBI:29105"/>
    </ligand>
</feature>
<feature type="binding site" evidence="11">
    <location>
        <position position="252"/>
    </location>
    <ligand>
        <name>substrate</name>
    </ligand>
</feature>
<evidence type="ECO:0000313" key="14">
    <source>
        <dbReference type="EMBL" id="HIZ08864.1"/>
    </source>
</evidence>
<reference evidence="14" key="2">
    <citation type="submission" date="2021-04" db="EMBL/GenBank/DDBJ databases">
        <authorList>
            <person name="Gilroy R."/>
        </authorList>
    </citation>
    <scope>NUCLEOTIDE SEQUENCE</scope>
    <source>
        <strain evidence="14">CHK192-19661</strain>
    </source>
</reference>
<dbReference type="PANTHER" id="PTHR11113">
    <property type="entry name" value="N-ACETYLGLUCOSAMINE-6-PHOSPHATE DEACETYLASE"/>
    <property type="match status" value="1"/>
</dbReference>
<comment type="cofactor">
    <cofactor evidence="12">
        <name>a divalent metal cation</name>
        <dbReference type="ChEBI" id="CHEBI:60240"/>
    </cofactor>
    <text evidence="12">Binds 1 divalent metal cation per subunit.</text>
</comment>
<dbReference type="InterPro" id="IPR006680">
    <property type="entry name" value="Amidohydro-rel"/>
</dbReference>
<feature type="active site" description="Proton donor/acceptor" evidence="10">
    <location>
        <position position="275"/>
    </location>
</feature>
<feature type="domain" description="Amidohydrolase-related" evidence="13">
    <location>
        <begin position="51"/>
        <end position="368"/>
    </location>
</feature>
<dbReference type="GO" id="GO:0008448">
    <property type="term" value="F:N-acetylglucosamine-6-phosphate deacetylase activity"/>
    <property type="evidence" value="ECO:0007669"/>
    <property type="project" value="UniProtKB-EC"/>
</dbReference>
<name>A0A9D2D5H4_9FIRM</name>
<dbReference type="GO" id="GO:0006046">
    <property type="term" value="P:N-acetylglucosamine catabolic process"/>
    <property type="evidence" value="ECO:0007669"/>
    <property type="project" value="TreeGrafter"/>
</dbReference>
<evidence type="ECO:0000256" key="10">
    <source>
        <dbReference type="PIRSR" id="PIRSR038994-1"/>
    </source>
</evidence>
<feature type="binding site" evidence="12">
    <location>
        <position position="217"/>
    </location>
    <ligand>
        <name>Zn(2+)</name>
        <dbReference type="ChEBI" id="CHEBI:29105"/>
    </ligand>
</feature>
<accession>A0A9D2D5H4</accession>
<feature type="binding site" evidence="12">
    <location>
        <position position="130"/>
    </location>
    <ligand>
        <name>Zn(2+)</name>
        <dbReference type="ChEBI" id="CHEBI:29105"/>
    </ligand>
</feature>
<dbReference type="SUPFAM" id="SSF51556">
    <property type="entry name" value="Metallo-dependent hydrolases"/>
    <property type="match status" value="1"/>
</dbReference>
<evidence type="ECO:0000256" key="5">
    <source>
        <dbReference type="ARBA" id="ARBA00022801"/>
    </source>
</evidence>
<evidence type="ECO:0000256" key="1">
    <source>
        <dbReference type="ARBA" id="ARBA00010716"/>
    </source>
</evidence>
<comment type="caution">
    <text evidence="14">The sequence shown here is derived from an EMBL/GenBank/DDBJ whole genome shotgun (WGS) entry which is preliminary data.</text>
</comment>
<comment type="catalytic activity">
    <reaction evidence="7">
        <text>N-acetyl-D-glucosamine 6-phosphate + H2O = D-glucosamine 6-phosphate + acetate</text>
        <dbReference type="Rhea" id="RHEA:22936"/>
        <dbReference type="ChEBI" id="CHEBI:15377"/>
        <dbReference type="ChEBI" id="CHEBI:30089"/>
        <dbReference type="ChEBI" id="CHEBI:57513"/>
        <dbReference type="ChEBI" id="CHEBI:58725"/>
        <dbReference type="EC" id="3.5.1.25"/>
    </reaction>
</comment>
<dbReference type="PIRSF" id="PIRSF038994">
    <property type="entry name" value="NagA"/>
    <property type="match status" value="1"/>
</dbReference>
<evidence type="ECO:0000256" key="4">
    <source>
        <dbReference type="ARBA" id="ARBA00022723"/>
    </source>
</evidence>
<evidence type="ECO:0000256" key="9">
    <source>
        <dbReference type="PIRNR" id="PIRNR038994"/>
    </source>
</evidence>
<dbReference type="InterPro" id="IPR032466">
    <property type="entry name" value="Metal_Hydrolase"/>
</dbReference>
<keyword evidence="4 12" id="KW-0479">Metal-binding</keyword>
<dbReference type="CDD" id="cd00854">
    <property type="entry name" value="NagA"/>
    <property type="match status" value="1"/>
</dbReference>
<keyword evidence="5 9" id="KW-0378">Hydrolase</keyword>
<gene>
    <name evidence="14" type="primary">nagA</name>
    <name evidence="14" type="ORF">H9726_00110</name>
</gene>
<evidence type="ECO:0000256" key="12">
    <source>
        <dbReference type="PIRSR" id="PIRSR038994-3"/>
    </source>
</evidence>
<dbReference type="Pfam" id="PF01979">
    <property type="entry name" value="Amidohydro_1"/>
    <property type="match status" value="1"/>
</dbReference>
<comment type="similarity">
    <text evidence="1 9">Belongs to the metallo-dependent hydrolases superfamily. NagA family.</text>
</comment>
<dbReference type="AlphaFoldDB" id="A0A9D2D5H4"/>
<dbReference type="NCBIfam" id="TIGR00221">
    <property type="entry name" value="nagA"/>
    <property type="match status" value="1"/>
</dbReference>
<sequence length="386" mass="40676">MAVLKNVRAYIAGEGIRRADILVREGRIAQIAEAGTAEGEEIYEIPESALVSPGFIDQHIHGAGGADAMDATQEALSTIANTLAKEGTTSFLATTMTQTEENICAALRAADEYIRAEHKDGAAIVGIHLEGPFISAQFRGAQKEDCILPPSVETFRRFNAAAGGHIRLVTVAPEEEGAAQLIEYLKKEGIVASIGHSAATFAQVREAAALGAGNVTHTYNAQRPLHHREAGVVGAALLLDELNCELICDTVHVCVPAMRLLAKNKPRGKLTLVTDALRAKGACRDGEFYELGGQRFSVKDGQARLPDGTLAGSVLPMNVAVKNLHEKVGVPLEAALDCASLNPAKNLGLDGEIGSIAAGKRADFAVLGEDLSVLAAIRGGAYIYKK</sequence>